<dbReference type="Pfam" id="PF17827">
    <property type="entry name" value="PrmC_N"/>
    <property type="match status" value="1"/>
</dbReference>
<organism evidence="8 9">
    <name type="scientific">Staphylococcus saccharolyticus</name>
    <dbReference type="NCBI Taxonomy" id="33028"/>
    <lineage>
        <taxon>Bacteria</taxon>
        <taxon>Bacillati</taxon>
        <taxon>Bacillota</taxon>
        <taxon>Bacilli</taxon>
        <taxon>Bacillales</taxon>
        <taxon>Staphylococcaceae</taxon>
        <taxon>Staphylococcus</taxon>
    </lineage>
</organism>
<dbReference type="EC" id="2.1.1.297" evidence="5"/>
<comment type="similarity">
    <text evidence="5">Belongs to the protein N5-glutamine methyltransferase family. PrmC subfamily.</text>
</comment>
<feature type="domain" description="Release factor glutamine methyltransferase N-terminal" evidence="7">
    <location>
        <begin position="8"/>
        <end position="74"/>
    </location>
</feature>
<dbReference type="PROSITE" id="PS00092">
    <property type="entry name" value="N6_MTASE"/>
    <property type="match status" value="1"/>
</dbReference>
<feature type="binding site" evidence="5">
    <location>
        <begin position="117"/>
        <end position="121"/>
    </location>
    <ligand>
        <name>S-adenosyl-L-methionine</name>
        <dbReference type="ChEBI" id="CHEBI:59789"/>
    </ligand>
</feature>
<dbReference type="AlphaFoldDB" id="A0A380H0K5"/>
<dbReference type="Proteomes" id="UP000255425">
    <property type="component" value="Unassembled WGS sequence"/>
</dbReference>
<evidence type="ECO:0000313" key="9">
    <source>
        <dbReference type="Proteomes" id="UP000255425"/>
    </source>
</evidence>
<sequence length="278" mass="32231">MVSYREKLEEAIQRTIEKGFEQTRAEWLFLDIFNWSRTDYLIHKHDEVTQTDISKFNLALKRMLSGEPIQYIVGFQSFYGYQFKVNNHCLIPRLETEEVMLHFLNLCSDRQTVADIGTGSGVIAITLKLLKPDLNVYATDLYRDALEVAEENAQYHLQDIHFLEGNALKPLIKKQIKIDGLISNPPYIDKSESVFMDDTVLKYEPHQALFADDKGYAIYIDILKNLPLIMNDGGFIVFEIGYQQGEKLKSIIHHLYPNKQVEVIKDINGNQRIVSLKW</sequence>
<dbReference type="NCBIfam" id="TIGR00536">
    <property type="entry name" value="hemK_fam"/>
    <property type="match status" value="1"/>
</dbReference>
<reference evidence="8 9" key="1">
    <citation type="submission" date="2018-06" db="EMBL/GenBank/DDBJ databases">
        <authorList>
            <consortium name="Pathogen Informatics"/>
            <person name="Doyle S."/>
        </authorList>
    </citation>
    <scope>NUCLEOTIDE SEQUENCE [LARGE SCALE GENOMIC DNA]</scope>
    <source>
        <strain evidence="8 9">NCTC11807</strain>
    </source>
</reference>
<evidence type="ECO:0000256" key="1">
    <source>
        <dbReference type="ARBA" id="ARBA00022603"/>
    </source>
</evidence>
<dbReference type="Gene3D" id="3.40.50.150">
    <property type="entry name" value="Vaccinia Virus protein VP39"/>
    <property type="match status" value="1"/>
</dbReference>
<dbReference type="InterPro" id="IPR007848">
    <property type="entry name" value="Small_mtfrase_dom"/>
</dbReference>
<comment type="caution">
    <text evidence="5">Lacks conserved residue(s) required for the propagation of feature annotation.</text>
</comment>
<feature type="binding site" evidence="5">
    <location>
        <begin position="184"/>
        <end position="187"/>
    </location>
    <ligand>
        <name>substrate</name>
    </ligand>
</feature>
<evidence type="ECO:0000313" key="8">
    <source>
        <dbReference type="EMBL" id="SUM69828.1"/>
    </source>
</evidence>
<name>A0A380H0K5_9STAP</name>
<dbReference type="Pfam" id="PF05175">
    <property type="entry name" value="MTS"/>
    <property type="match status" value="1"/>
</dbReference>
<dbReference type="InterPro" id="IPR040758">
    <property type="entry name" value="PrmC_N"/>
</dbReference>
<evidence type="ECO:0000259" key="6">
    <source>
        <dbReference type="Pfam" id="PF05175"/>
    </source>
</evidence>
<dbReference type="HAMAP" id="MF_02126">
    <property type="entry name" value="RF_methyltr_PrmC"/>
    <property type="match status" value="1"/>
</dbReference>
<protein>
    <recommendedName>
        <fullName evidence="5">Release factor glutamine methyltransferase</fullName>
        <shortName evidence="5">RF MTase</shortName>
        <ecNumber evidence="5">2.1.1.297</ecNumber>
    </recommendedName>
    <alternativeName>
        <fullName evidence="5">N5-glutamine methyltransferase PrmC</fullName>
    </alternativeName>
    <alternativeName>
        <fullName evidence="5">Protein-(glutamine-N5) MTase PrmC</fullName>
    </alternativeName>
    <alternativeName>
        <fullName evidence="5">Protein-glutamine N-methyltransferase PrmC</fullName>
    </alternativeName>
</protein>
<dbReference type="CDD" id="cd02440">
    <property type="entry name" value="AdoMet_MTases"/>
    <property type="match status" value="1"/>
</dbReference>
<dbReference type="InterPro" id="IPR050320">
    <property type="entry name" value="N5-glutamine_MTase"/>
</dbReference>
<dbReference type="GO" id="GO:0003676">
    <property type="term" value="F:nucleic acid binding"/>
    <property type="evidence" value="ECO:0007669"/>
    <property type="project" value="InterPro"/>
</dbReference>
<evidence type="ECO:0000259" key="7">
    <source>
        <dbReference type="Pfam" id="PF17827"/>
    </source>
</evidence>
<dbReference type="InterPro" id="IPR029063">
    <property type="entry name" value="SAM-dependent_MTases_sf"/>
</dbReference>
<feature type="binding site" evidence="5">
    <location>
        <position position="184"/>
    </location>
    <ligand>
        <name>S-adenosyl-L-methionine</name>
        <dbReference type="ChEBI" id="CHEBI:59789"/>
    </ligand>
</feature>
<evidence type="ECO:0000256" key="3">
    <source>
        <dbReference type="ARBA" id="ARBA00022691"/>
    </source>
</evidence>
<feature type="domain" description="Methyltransferase small" evidence="6">
    <location>
        <begin position="105"/>
        <end position="192"/>
    </location>
</feature>
<keyword evidence="3 5" id="KW-0949">S-adenosyl-L-methionine</keyword>
<gene>
    <name evidence="5 8" type="primary">prmC</name>
    <name evidence="8" type="ORF">NCTC11807_00959</name>
</gene>
<dbReference type="SUPFAM" id="SSF53335">
    <property type="entry name" value="S-adenosyl-L-methionine-dependent methyltransferases"/>
    <property type="match status" value="1"/>
</dbReference>
<comment type="function">
    <text evidence="5">Methylates the class 1 translation termination release factors RF1/PrfA and RF2/PrfB on the glutamine residue of the universally conserved GGQ motif.</text>
</comment>
<accession>A0A380H0K5</accession>
<evidence type="ECO:0000256" key="5">
    <source>
        <dbReference type="HAMAP-Rule" id="MF_02126"/>
    </source>
</evidence>
<dbReference type="InterPro" id="IPR002052">
    <property type="entry name" value="DNA_methylase_N6_adenine_CS"/>
</dbReference>
<dbReference type="GO" id="GO:0102559">
    <property type="term" value="F:peptide chain release factor N(5)-glutamine methyltransferase activity"/>
    <property type="evidence" value="ECO:0007669"/>
    <property type="project" value="UniProtKB-EC"/>
</dbReference>
<evidence type="ECO:0000256" key="2">
    <source>
        <dbReference type="ARBA" id="ARBA00022679"/>
    </source>
</evidence>
<dbReference type="RefSeq" id="WP_115312923.1">
    <property type="nucleotide sequence ID" value="NZ_CP066042.1"/>
</dbReference>
<proteinExistence type="inferred from homology"/>
<dbReference type="NCBIfam" id="TIGR03534">
    <property type="entry name" value="RF_mod_PrmC"/>
    <property type="match status" value="1"/>
</dbReference>
<feature type="binding site" evidence="5">
    <location>
        <position position="140"/>
    </location>
    <ligand>
        <name>S-adenosyl-L-methionine</name>
        <dbReference type="ChEBI" id="CHEBI:59789"/>
    </ligand>
</feature>
<dbReference type="PANTHER" id="PTHR18895:SF74">
    <property type="entry name" value="MTRF1L RELEASE FACTOR GLUTAMINE METHYLTRANSFERASE"/>
    <property type="match status" value="1"/>
</dbReference>
<keyword evidence="1 5" id="KW-0489">Methyltransferase</keyword>
<dbReference type="EMBL" id="UHDZ01000001">
    <property type="protein sequence ID" value="SUM69828.1"/>
    <property type="molecule type" value="Genomic_DNA"/>
</dbReference>
<dbReference type="PANTHER" id="PTHR18895">
    <property type="entry name" value="HEMK METHYLTRANSFERASE"/>
    <property type="match status" value="1"/>
</dbReference>
<keyword evidence="9" id="KW-1185">Reference proteome</keyword>
<evidence type="ECO:0000256" key="4">
    <source>
        <dbReference type="ARBA" id="ARBA00048391"/>
    </source>
</evidence>
<keyword evidence="2 5" id="KW-0808">Transferase</keyword>
<dbReference type="GO" id="GO:0032259">
    <property type="term" value="P:methylation"/>
    <property type="evidence" value="ECO:0007669"/>
    <property type="project" value="UniProtKB-KW"/>
</dbReference>
<dbReference type="Gene3D" id="1.10.8.10">
    <property type="entry name" value="DNA helicase RuvA subunit, C-terminal domain"/>
    <property type="match status" value="1"/>
</dbReference>
<dbReference type="InterPro" id="IPR019874">
    <property type="entry name" value="RF_methyltr_PrmC"/>
</dbReference>
<comment type="catalytic activity">
    <reaction evidence="4 5">
        <text>L-glutaminyl-[peptide chain release factor] + S-adenosyl-L-methionine = N(5)-methyl-L-glutaminyl-[peptide chain release factor] + S-adenosyl-L-homocysteine + H(+)</text>
        <dbReference type="Rhea" id="RHEA:42896"/>
        <dbReference type="Rhea" id="RHEA-COMP:10271"/>
        <dbReference type="Rhea" id="RHEA-COMP:10272"/>
        <dbReference type="ChEBI" id="CHEBI:15378"/>
        <dbReference type="ChEBI" id="CHEBI:30011"/>
        <dbReference type="ChEBI" id="CHEBI:57856"/>
        <dbReference type="ChEBI" id="CHEBI:59789"/>
        <dbReference type="ChEBI" id="CHEBI:61891"/>
        <dbReference type="EC" id="2.1.1.297"/>
    </reaction>
</comment>
<dbReference type="InterPro" id="IPR004556">
    <property type="entry name" value="HemK-like"/>
</dbReference>
<dbReference type="GeneID" id="63934659"/>